<dbReference type="PROSITE" id="PS50943">
    <property type="entry name" value="HTH_CROC1"/>
    <property type="match status" value="1"/>
</dbReference>
<dbReference type="Gene3D" id="1.10.260.40">
    <property type="entry name" value="lambda repressor-like DNA-binding domains"/>
    <property type="match status" value="1"/>
</dbReference>
<dbReference type="EMBL" id="BCNV01000006">
    <property type="protein sequence ID" value="GAS84870.1"/>
    <property type="molecule type" value="Genomic_DNA"/>
</dbReference>
<evidence type="ECO:0000259" key="1">
    <source>
        <dbReference type="PROSITE" id="PS50943"/>
    </source>
</evidence>
<dbReference type="SUPFAM" id="SSF47413">
    <property type="entry name" value="lambda repressor-like DNA-binding domains"/>
    <property type="match status" value="1"/>
</dbReference>
<feature type="domain" description="HTH cro/C1-type" evidence="1">
    <location>
        <begin position="17"/>
        <end position="65"/>
    </location>
</feature>
<reference evidence="2 3" key="1">
    <citation type="journal article" date="2016" name="Genome Announc.">
        <title>Draft Genome Sequence of Paenibacillus amylolyticus Heshi-A3, Isolated from Fermented Rice Bran in a Japanese Fermented Seafood Dish.</title>
        <authorList>
            <person name="Akuzawa S."/>
            <person name="Nagaoka J."/>
            <person name="Kanekatsu M."/>
            <person name="Kubota E."/>
            <person name="Ohtake R."/>
            <person name="Suzuki T."/>
            <person name="Kanesaki Y."/>
        </authorList>
    </citation>
    <scope>NUCLEOTIDE SEQUENCE [LARGE SCALE GENOMIC DNA]</scope>
    <source>
        <strain evidence="2 3">Heshi-A3</strain>
    </source>
</reference>
<name>A0A124DYP5_PAEAM</name>
<sequence length="464" mass="54471">MEPANSIREQLTQFIDKNSMTLSRFSEVSGMNTGTISRILHGNRPISVSQLIAISSGMGVAADHFFADYVEECFAYSVSMRRIRPFILLSAELNRLDCIEQILHRLLDDLDYATELFEMAEQLFERNQRSAAALLYKSVSEVEKYQHSERLAMCQYRLFLIAQGENLEENLRTAILFEPYVDRLDEGYQLDALKHLIHSFGSVHKWNKVNELANKMLHLAQIQYEAPRNRKRKDQELKRTERPLYFYILYSWLIQSTVYEEHRDYVRALDFVKLYADGQRWVKEDDEESRRILKQFEEWAVANTYLYRLMSGEVDVIPDYVDYIEGRKDEIFIALRYIVQAANKFDVNIDHILDRFSEHIPLRTYKTEFGEYNHAIMGESYAQFLSDLGVYNLSKHRRNAINLILEGLHFSVKINSDRNIITCMTLFEQYRDQADSVATQKFKSLTSEVHRINAEKMVVTSISM</sequence>
<dbReference type="RefSeq" id="WP_235599555.1">
    <property type="nucleotide sequence ID" value="NZ_BCNV01000006.1"/>
</dbReference>
<organism evidence="2 3">
    <name type="scientific">Paenibacillus amylolyticus</name>
    <dbReference type="NCBI Taxonomy" id="1451"/>
    <lineage>
        <taxon>Bacteria</taxon>
        <taxon>Bacillati</taxon>
        <taxon>Bacillota</taxon>
        <taxon>Bacilli</taxon>
        <taxon>Bacillales</taxon>
        <taxon>Paenibacillaceae</taxon>
        <taxon>Paenibacillus</taxon>
    </lineage>
</organism>
<proteinExistence type="predicted"/>
<dbReference type="SMART" id="SM00530">
    <property type="entry name" value="HTH_XRE"/>
    <property type="match status" value="1"/>
</dbReference>
<dbReference type="InterPro" id="IPR010982">
    <property type="entry name" value="Lambda_DNA-bd_dom_sf"/>
</dbReference>
<comment type="caution">
    <text evidence="2">The sequence shown here is derived from an EMBL/GenBank/DDBJ whole genome shotgun (WGS) entry which is preliminary data.</text>
</comment>
<protein>
    <submittedName>
        <fullName evidence="2">Helix-turn-helix domain-containing protein</fullName>
    </submittedName>
</protein>
<dbReference type="AlphaFoldDB" id="A0A124DYP5"/>
<accession>A0A124DYP5</accession>
<reference evidence="3" key="2">
    <citation type="submission" date="2016-01" db="EMBL/GenBank/DDBJ databases">
        <title>Draft Genome Sequence of Paenibacillus amylolyticus Heshi-A3 that Was Isolated from Fermented Rice Bran with Aging Salted Mackerel, Which Was Named Heshiko as Traditional Fermented Seafood in Japan.</title>
        <authorList>
            <person name="Akuzawa S."/>
            <person name="Nakagawa J."/>
            <person name="Kanekatsu T."/>
            <person name="Kubota E."/>
            <person name="Ohtake R."/>
            <person name="Suzuki T."/>
            <person name="Kanesaki Y."/>
        </authorList>
    </citation>
    <scope>NUCLEOTIDE SEQUENCE [LARGE SCALE GENOMIC DNA]</scope>
    <source>
        <strain evidence="3">Heshi-A3</strain>
    </source>
</reference>
<evidence type="ECO:0000313" key="2">
    <source>
        <dbReference type="EMBL" id="GAS84870.1"/>
    </source>
</evidence>
<dbReference type="GO" id="GO:0003677">
    <property type="term" value="F:DNA binding"/>
    <property type="evidence" value="ECO:0007669"/>
    <property type="project" value="InterPro"/>
</dbReference>
<dbReference type="Proteomes" id="UP000069697">
    <property type="component" value="Unassembled WGS sequence"/>
</dbReference>
<gene>
    <name evidence="2" type="ORF">PAHA3_4991</name>
</gene>
<dbReference type="InterPro" id="IPR001387">
    <property type="entry name" value="Cro/C1-type_HTH"/>
</dbReference>
<evidence type="ECO:0000313" key="3">
    <source>
        <dbReference type="Proteomes" id="UP000069697"/>
    </source>
</evidence>